<keyword evidence="1" id="KW-0812">Transmembrane</keyword>
<organism evidence="2 3">
    <name type="scientific">Glossina palpalis gambiensis</name>
    <dbReference type="NCBI Taxonomy" id="67801"/>
    <lineage>
        <taxon>Eukaryota</taxon>
        <taxon>Metazoa</taxon>
        <taxon>Ecdysozoa</taxon>
        <taxon>Arthropoda</taxon>
        <taxon>Hexapoda</taxon>
        <taxon>Insecta</taxon>
        <taxon>Pterygota</taxon>
        <taxon>Neoptera</taxon>
        <taxon>Endopterygota</taxon>
        <taxon>Diptera</taxon>
        <taxon>Brachycera</taxon>
        <taxon>Muscomorpha</taxon>
        <taxon>Hippoboscoidea</taxon>
        <taxon>Glossinidae</taxon>
        <taxon>Glossina</taxon>
    </lineage>
</organism>
<protein>
    <recommendedName>
        <fullName evidence="4">Ig-like domain-containing protein</fullName>
    </recommendedName>
</protein>
<evidence type="ECO:0000313" key="2">
    <source>
        <dbReference type="EnsemblMetazoa" id="GPPI031739-PA"/>
    </source>
</evidence>
<dbReference type="AlphaFoldDB" id="A0A1B0BIZ5"/>
<feature type="transmembrane region" description="Helical" evidence="1">
    <location>
        <begin position="7"/>
        <end position="26"/>
    </location>
</feature>
<reference evidence="3" key="1">
    <citation type="submission" date="2015-01" db="EMBL/GenBank/DDBJ databases">
        <authorList>
            <person name="Aksoy S."/>
            <person name="Warren W."/>
            <person name="Wilson R.K."/>
        </authorList>
    </citation>
    <scope>NUCLEOTIDE SEQUENCE [LARGE SCALE GENOMIC DNA]</scope>
    <source>
        <strain evidence="3">IAEA</strain>
    </source>
</reference>
<dbReference type="VEuPathDB" id="VectorBase:GPPI031739"/>
<evidence type="ECO:0008006" key="4">
    <source>
        <dbReference type="Google" id="ProtNLM"/>
    </source>
</evidence>
<dbReference type="EMBL" id="JXJN01015283">
    <property type="status" value="NOT_ANNOTATED_CDS"/>
    <property type="molecule type" value="Genomic_DNA"/>
</dbReference>
<accession>A0A1B0BIZ5</accession>
<dbReference type="Proteomes" id="UP000092460">
    <property type="component" value="Unassembled WGS sequence"/>
</dbReference>
<proteinExistence type="predicted"/>
<keyword evidence="1" id="KW-0472">Membrane</keyword>
<sequence length="69" mass="8038">MIDRRKFYQWFNYLAGVWFIIMEISLSADCLKDLKIFVPEAVIMGNAATLSCQYDLEQKINSNWNVNAS</sequence>
<dbReference type="EMBL" id="JXJN01015280">
    <property type="status" value="NOT_ANNOTATED_CDS"/>
    <property type="molecule type" value="Genomic_DNA"/>
</dbReference>
<evidence type="ECO:0000313" key="3">
    <source>
        <dbReference type="Proteomes" id="UP000092460"/>
    </source>
</evidence>
<dbReference type="EnsemblMetazoa" id="GPPI031739-RA">
    <property type="protein sequence ID" value="GPPI031739-PA"/>
    <property type="gene ID" value="GPPI031739"/>
</dbReference>
<keyword evidence="3" id="KW-1185">Reference proteome</keyword>
<dbReference type="EMBL" id="JXJN01015282">
    <property type="status" value="NOT_ANNOTATED_CDS"/>
    <property type="molecule type" value="Genomic_DNA"/>
</dbReference>
<name>A0A1B0BIZ5_9MUSC</name>
<keyword evidence="1" id="KW-1133">Transmembrane helix</keyword>
<dbReference type="EMBL" id="JXJN01015281">
    <property type="status" value="NOT_ANNOTATED_CDS"/>
    <property type="molecule type" value="Genomic_DNA"/>
</dbReference>
<reference evidence="2" key="2">
    <citation type="submission" date="2020-05" db="UniProtKB">
        <authorList>
            <consortium name="EnsemblMetazoa"/>
        </authorList>
    </citation>
    <scope>IDENTIFICATION</scope>
    <source>
        <strain evidence="2">IAEA</strain>
    </source>
</reference>
<evidence type="ECO:0000256" key="1">
    <source>
        <dbReference type="SAM" id="Phobius"/>
    </source>
</evidence>